<dbReference type="SUPFAM" id="SSF55729">
    <property type="entry name" value="Acyl-CoA N-acyltransferases (Nat)"/>
    <property type="match status" value="1"/>
</dbReference>
<dbReference type="RefSeq" id="WP_111293875.1">
    <property type="nucleotide sequence ID" value="NZ_QKZV01000002.1"/>
</dbReference>
<comment type="caution">
    <text evidence="2">The sequence shown here is derived from an EMBL/GenBank/DDBJ whole genome shotgun (WGS) entry which is preliminary data.</text>
</comment>
<dbReference type="Gene3D" id="3.40.630.30">
    <property type="match status" value="1"/>
</dbReference>
<protein>
    <submittedName>
        <fullName evidence="2">ElaA protein</fullName>
    </submittedName>
</protein>
<evidence type="ECO:0000313" key="3">
    <source>
        <dbReference type="Proteomes" id="UP000249720"/>
    </source>
</evidence>
<evidence type="ECO:0000313" key="2">
    <source>
        <dbReference type="EMBL" id="PZX64725.1"/>
    </source>
</evidence>
<name>A0A2W7SP32_9BACT</name>
<keyword evidence="3" id="KW-1185">Reference proteome</keyword>
<dbReference type="Proteomes" id="UP000249720">
    <property type="component" value="Unassembled WGS sequence"/>
</dbReference>
<evidence type="ECO:0000259" key="1">
    <source>
        <dbReference type="PROSITE" id="PS51186"/>
    </source>
</evidence>
<dbReference type="OrthoDB" id="9796171at2"/>
<dbReference type="AlphaFoldDB" id="A0A2W7SP32"/>
<proteinExistence type="predicted"/>
<dbReference type="GO" id="GO:0016747">
    <property type="term" value="F:acyltransferase activity, transferring groups other than amino-acyl groups"/>
    <property type="evidence" value="ECO:0007669"/>
    <property type="project" value="InterPro"/>
</dbReference>
<reference evidence="2 3" key="1">
    <citation type="submission" date="2018-06" db="EMBL/GenBank/DDBJ databases">
        <title>Genomic Encyclopedia of Archaeal and Bacterial Type Strains, Phase II (KMG-II): from individual species to whole genera.</title>
        <authorList>
            <person name="Goeker M."/>
        </authorList>
    </citation>
    <scope>NUCLEOTIDE SEQUENCE [LARGE SCALE GENOMIC DNA]</scope>
    <source>
        <strain evidence="2 3">DSM 23241</strain>
    </source>
</reference>
<sequence length="157" mass="18271">MQANNLNLRWKLKTFENLTPTELYALLRLRSEVFVVEQNCVFLDMDNKDQFSYHNMAFIGEELVAYTRLIPPQKVYPYMSIGRVVTSPGFRKKNIGRILMHESIQTCYTLFGKAPIQIGAQLYLKKFYESFGFVQSSPVYDEDGIDHIEMIKQPDSV</sequence>
<feature type="domain" description="N-acetyltransferase" evidence="1">
    <location>
        <begin position="13"/>
        <end position="155"/>
    </location>
</feature>
<dbReference type="Pfam" id="PF13673">
    <property type="entry name" value="Acetyltransf_10"/>
    <property type="match status" value="1"/>
</dbReference>
<dbReference type="InterPro" id="IPR016181">
    <property type="entry name" value="Acyl_CoA_acyltransferase"/>
</dbReference>
<accession>A0A2W7SP32</accession>
<organism evidence="2 3">
    <name type="scientific">Hydrotalea sandarakina</name>
    <dbReference type="NCBI Taxonomy" id="1004304"/>
    <lineage>
        <taxon>Bacteria</taxon>
        <taxon>Pseudomonadati</taxon>
        <taxon>Bacteroidota</taxon>
        <taxon>Chitinophagia</taxon>
        <taxon>Chitinophagales</taxon>
        <taxon>Chitinophagaceae</taxon>
        <taxon>Hydrotalea</taxon>
    </lineage>
</organism>
<dbReference type="InterPro" id="IPR000182">
    <property type="entry name" value="GNAT_dom"/>
</dbReference>
<dbReference type="PROSITE" id="PS51186">
    <property type="entry name" value="GNAT"/>
    <property type="match status" value="1"/>
</dbReference>
<gene>
    <name evidence="2" type="ORF">LX80_00926</name>
</gene>
<dbReference type="CDD" id="cd04301">
    <property type="entry name" value="NAT_SF"/>
    <property type="match status" value="1"/>
</dbReference>
<dbReference type="EMBL" id="QKZV01000002">
    <property type="protein sequence ID" value="PZX64725.1"/>
    <property type="molecule type" value="Genomic_DNA"/>
</dbReference>